<dbReference type="InterPro" id="IPR018948">
    <property type="entry name" value="GTP-bd_TrmE_N"/>
</dbReference>
<comment type="function">
    <text evidence="6">Exhibits a very high intrinsic GTPase hydrolysis rate. Involved in the addition of a carboxymethylaminomethyl (cmnm) group at the wobble position (U34) of certain tRNAs, forming tRNA-cmnm(5)s(2)U34.</text>
</comment>
<dbReference type="GO" id="GO:0005829">
    <property type="term" value="C:cytosol"/>
    <property type="evidence" value="ECO:0007669"/>
    <property type="project" value="TreeGrafter"/>
</dbReference>
<dbReference type="InterPro" id="IPR031168">
    <property type="entry name" value="G_TrmE"/>
</dbReference>
<dbReference type="Gene3D" id="3.30.1360.120">
    <property type="entry name" value="Probable tRNA modification gtpase trme, domain 1"/>
    <property type="match status" value="1"/>
</dbReference>
<dbReference type="InterPro" id="IPR027417">
    <property type="entry name" value="P-loop_NTPase"/>
</dbReference>
<dbReference type="GO" id="GO:0030488">
    <property type="term" value="P:tRNA methylation"/>
    <property type="evidence" value="ECO:0007669"/>
    <property type="project" value="TreeGrafter"/>
</dbReference>
<dbReference type="Gene3D" id="1.20.120.430">
    <property type="entry name" value="tRNA modification GTPase MnmE domain 2"/>
    <property type="match status" value="1"/>
</dbReference>
<dbReference type="InterPro" id="IPR005225">
    <property type="entry name" value="Small_GTP-bd"/>
</dbReference>
<comment type="similarity">
    <text evidence="1 6 7">Belongs to the TRAFAC class TrmE-Era-EngA-EngB-Septin-like GTPase superfamily. TrmE GTPase family.</text>
</comment>
<dbReference type="InterPro" id="IPR027266">
    <property type="entry name" value="TrmE/GcvT-like"/>
</dbReference>
<keyword evidence="6" id="KW-0479">Metal-binding</keyword>
<protein>
    <recommendedName>
        <fullName evidence="6">tRNA modification GTPase MnmE</fullName>
        <ecNumber evidence="6">3.6.-.-</ecNumber>
    </recommendedName>
</protein>
<evidence type="ECO:0000313" key="11">
    <source>
        <dbReference type="EMBL" id="KPJ70244.1"/>
    </source>
</evidence>
<dbReference type="Proteomes" id="UP000051861">
    <property type="component" value="Unassembled WGS sequence"/>
</dbReference>
<reference evidence="11 12" key="1">
    <citation type="journal article" date="2015" name="Microbiome">
        <title>Genomic resolution of linkages in carbon, nitrogen, and sulfur cycling among widespread estuary sediment bacteria.</title>
        <authorList>
            <person name="Baker B.J."/>
            <person name="Lazar C.S."/>
            <person name="Teske A.P."/>
            <person name="Dick G.J."/>
        </authorList>
    </citation>
    <scope>NUCLEOTIDE SEQUENCE [LARGE SCALE GENOMIC DNA]</scope>
    <source>
        <strain evidence="11">DG_54_3</strain>
    </source>
</reference>
<evidence type="ECO:0000256" key="3">
    <source>
        <dbReference type="ARBA" id="ARBA00022741"/>
    </source>
</evidence>
<keyword evidence="3 6" id="KW-0547">Nucleotide-binding</keyword>
<dbReference type="AlphaFoldDB" id="A0A0S7Y6H1"/>
<comment type="subcellular location">
    <subcellularLocation>
        <location evidence="6">Cytoplasm</location>
    </subcellularLocation>
</comment>
<keyword evidence="5 6" id="KW-0342">GTP-binding</keyword>
<dbReference type="InterPro" id="IPR027368">
    <property type="entry name" value="MnmE_dom2"/>
</dbReference>
<sequence length="454" mass="51311">MLEDTIISISTPLGFGGLGIVRLSGDKSLSIAKKIFKPKKKKQIQSRRPIFGHIYNFEQKEYFEEAYLIFFPKPYTYTRENMVEISCHGSPVILEEVTRLGIKAGARPANPGEFTLRAYLNGRIDLLQAEAVNDLIRAPSLKQAKISFSQVEGKLSSKMTSLRAKIVHLLAQIEASIEFPEEGLRTSLRQTEKTLDNLILFLQQLIRSYDFGKSLAEGITLAITGRANVGKSTLFNSLLERDRAIVTPYPGTTRDYLKESIKIGDAIFTLLDMAGIERPSHPVEKEGIRKAKRIAEKADGVLLLLDSSRRESSEDYRLIEKFKAKKILIIFNKMDLPPKMDKAKVREKTKKIPVLDISALKGTNLDKLKTMISKSLLPTQEKDEDIIIHLRQKLLLENIAACLIKGKHLLKEGYPEEIYVEEIRKTAPLIGQLTGEIRSDEIINDIFRRFCVGK</sequence>
<dbReference type="InterPro" id="IPR025867">
    <property type="entry name" value="MnmE_helical"/>
</dbReference>
<feature type="binding site" evidence="6">
    <location>
        <position position="22"/>
    </location>
    <ligand>
        <name>(6S)-5-formyl-5,6,7,8-tetrahydrofolate</name>
        <dbReference type="ChEBI" id="CHEBI:57457"/>
    </ligand>
</feature>
<feature type="binding site" evidence="6">
    <location>
        <position position="123"/>
    </location>
    <ligand>
        <name>(6S)-5-formyl-5,6,7,8-tetrahydrofolate</name>
        <dbReference type="ChEBI" id="CHEBI:57457"/>
    </ligand>
</feature>
<comment type="cofactor">
    <cofactor evidence="6">
        <name>K(+)</name>
        <dbReference type="ChEBI" id="CHEBI:29103"/>
    </cofactor>
    <text evidence="6">Binds 1 potassium ion per subunit.</text>
</comment>
<dbReference type="EC" id="3.6.-.-" evidence="6"/>
<dbReference type="PANTHER" id="PTHR42714:SF2">
    <property type="entry name" value="TRNA MODIFICATION GTPASE GTPBP3, MITOCHONDRIAL"/>
    <property type="match status" value="1"/>
</dbReference>
<dbReference type="NCBIfam" id="TIGR00231">
    <property type="entry name" value="small_GTP"/>
    <property type="match status" value="1"/>
</dbReference>
<comment type="caution">
    <text evidence="6">Lacks conserved residue(s) required for the propagation of feature annotation.</text>
</comment>
<dbReference type="InterPro" id="IPR004520">
    <property type="entry name" value="GTPase_MnmE"/>
</dbReference>
<dbReference type="Gene3D" id="3.40.50.300">
    <property type="entry name" value="P-loop containing nucleotide triphosphate hydrolases"/>
    <property type="match status" value="1"/>
</dbReference>
<feature type="binding site" evidence="6">
    <location>
        <position position="84"/>
    </location>
    <ligand>
        <name>(6S)-5-formyl-5,6,7,8-tetrahydrofolate</name>
        <dbReference type="ChEBI" id="CHEBI:57457"/>
    </ligand>
</feature>
<feature type="binding site" evidence="6">
    <location>
        <position position="253"/>
    </location>
    <ligand>
        <name>Mg(2+)</name>
        <dbReference type="ChEBI" id="CHEBI:18420"/>
    </ligand>
</feature>
<feature type="domain" description="GTP-binding protein TrmE N-terminal" evidence="9">
    <location>
        <begin position="5"/>
        <end position="123"/>
    </location>
</feature>
<evidence type="ECO:0000313" key="12">
    <source>
        <dbReference type="Proteomes" id="UP000051861"/>
    </source>
</evidence>
<dbReference type="PANTHER" id="PTHR42714">
    <property type="entry name" value="TRNA MODIFICATION GTPASE GTPBP3"/>
    <property type="match status" value="1"/>
</dbReference>
<dbReference type="NCBIfam" id="TIGR00450">
    <property type="entry name" value="mnmE_trmE_thdF"/>
    <property type="match status" value="1"/>
</dbReference>
<evidence type="ECO:0000256" key="7">
    <source>
        <dbReference type="RuleBase" id="RU003313"/>
    </source>
</evidence>
<evidence type="ECO:0000256" key="4">
    <source>
        <dbReference type="ARBA" id="ARBA00022958"/>
    </source>
</evidence>
<name>A0A0S7Y6H1_UNCSA</name>
<dbReference type="CDD" id="cd04164">
    <property type="entry name" value="trmE"/>
    <property type="match status" value="1"/>
</dbReference>
<keyword evidence="2 6" id="KW-0819">tRNA processing</keyword>
<gene>
    <name evidence="6" type="primary">mnmE</name>
    <name evidence="6" type="synonym">trmE</name>
    <name evidence="11" type="ORF">AMJ44_00595</name>
</gene>
<evidence type="ECO:0000259" key="10">
    <source>
        <dbReference type="Pfam" id="PF12631"/>
    </source>
</evidence>
<dbReference type="HAMAP" id="MF_00379">
    <property type="entry name" value="GTPase_MnmE"/>
    <property type="match status" value="1"/>
</dbReference>
<evidence type="ECO:0000256" key="5">
    <source>
        <dbReference type="ARBA" id="ARBA00023134"/>
    </source>
</evidence>
<feature type="binding site" evidence="6">
    <location>
        <begin position="228"/>
        <end position="233"/>
    </location>
    <ligand>
        <name>GTP</name>
        <dbReference type="ChEBI" id="CHEBI:37565"/>
    </ligand>
</feature>
<dbReference type="GO" id="GO:0046872">
    <property type="term" value="F:metal ion binding"/>
    <property type="evidence" value="ECO:0007669"/>
    <property type="project" value="UniProtKB-KW"/>
</dbReference>
<keyword evidence="6" id="KW-0460">Magnesium</keyword>
<evidence type="ECO:0000256" key="1">
    <source>
        <dbReference type="ARBA" id="ARBA00011043"/>
    </source>
</evidence>
<dbReference type="InterPro" id="IPR006073">
    <property type="entry name" value="GTP-bd"/>
</dbReference>
<accession>A0A0S7Y6H1</accession>
<dbReference type="GO" id="GO:0003924">
    <property type="term" value="F:GTPase activity"/>
    <property type="evidence" value="ECO:0007669"/>
    <property type="project" value="UniProtKB-UniRule"/>
</dbReference>
<comment type="subunit">
    <text evidence="6">Homodimer. Heterotetramer of two MnmE and two MnmG subunits.</text>
</comment>
<feature type="domain" description="MnmE helical" evidence="10">
    <location>
        <begin position="126"/>
        <end position="451"/>
    </location>
</feature>
<evidence type="ECO:0000256" key="6">
    <source>
        <dbReference type="HAMAP-Rule" id="MF_00379"/>
    </source>
</evidence>
<dbReference type="SUPFAM" id="SSF52540">
    <property type="entry name" value="P-loop containing nucleoside triphosphate hydrolases"/>
    <property type="match status" value="1"/>
</dbReference>
<evidence type="ECO:0000259" key="8">
    <source>
        <dbReference type="Pfam" id="PF01926"/>
    </source>
</evidence>
<comment type="caution">
    <text evidence="11">The sequence shown here is derived from an EMBL/GenBank/DDBJ whole genome shotgun (WGS) entry which is preliminary data.</text>
</comment>
<dbReference type="GO" id="GO:0002098">
    <property type="term" value="P:tRNA wobble uridine modification"/>
    <property type="evidence" value="ECO:0007669"/>
    <property type="project" value="TreeGrafter"/>
</dbReference>
<dbReference type="GO" id="GO:0005525">
    <property type="term" value="F:GTP binding"/>
    <property type="evidence" value="ECO:0007669"/>
    <property type="project" value="UniProtKB-UniRule"/>
</dbReference>
<feature type="binding site" evidence="6">
    <location>
        <position position="232"/>
    </location>
    <ligand>
        <name>Mg(2+)</name>
        <dbReference type="ChEBI" id="CHEBI:18420"/>
    </ligand>
</feature>
<dbReference type="Pfam" id="PF01926">
    <property type="entry name" value="MMR_HSR1"/>
    <property type="match status" value="1"/>
</dbReference>
<evidence type="ECO:0000256" key="2">
    <source>
        <dbReference type="ARBA" id="ARBA00022694"/>
    </source>
</evidence>
<proteinExistence type="inferred from homology"/>
<dbReference type="EMBL" id="LIZX01000004">
    <property type="protein sequence ID" value="KPJ70244.1"/>
    <property type="molecule type" value="Genomic_DNA"/>
</dbReference>
<dbReference type="PATRIC" id="fig|1703775.3.peg.106"/>
<keyword evidence="6" id="KW-0378">Hydrolase</keyword>
<dbReference type="Pfam" id="PF12631">
    <property type="entry name" value="MnmE_helical"/>
    <property type="match status" value="1"/>
</dbReference>
<feature type="domain" description="G" evidence="8">
    <location>
        <begin position="221"/>
        <end position="333"/>
    </location>
</feature>
<keyword evidence="4 6" id="KW-0630">Potassium</keyword>
<dbReference type="CDD" id="cd14858">
    <property type="entry name" value="TrmE_N"/>
    <property type="match status" value="1"/>
</dbReference>
<feature type="binding site" evidence="6">
    <location>
        <begin position="247"/>
        <end position="253"/>
    </location>
    <ligand>
        <name>GTP</name>
        <dbReference type="ChEBI" id="CHEBI:37565"/>
    </ligand>
</feature>
<dbReference type="Pfam" id="PF10396">
    <property type="entry name" value="TrmE_N"/>
    <property type="match status" value="1"/>
</dbReference>
<keyword evidence="6" id="KW-0963">Cytoplasm</keyword>
<organism evidence="11 12">
    <name type="scientific">candidate division WOR-1 bacterium DG_54_3</name>
    <dbReference type="NCBI Taxonomy" id="1703775"/>
    <lineage>
        <taxon>Bacteria</taxon>
        <taxon>Bacillati</taxon>
        <taxon>Saganbacteria</taxon>
    </lineage>
</organism>
<evidence type="ECO:0000259" key="9">
    <source>
        <dbReference type="Pfam" id="PF10396"/>
    </source>
</evidence>
<feature type="binding site" evidence="6">
    <location>
        <position position="454"/>
    </location>
    <ligand>
        <name>(6S)-5-formyl-5,6,7,8-tetrahydrofolate</name>
        <dbReference type="ChEBI" id="CHEBI:57457"/>
    </ligand>
</feature>